<evidence type="ECO:0008006" key="3">
    <source>
        <dbReference type="Google" id="ProtNLM"/>
    </source>
</evidence>
<name>A0A0R1KH41_9LACO</name>
<dbReference type="PATRIC" id="fig|1423775.4.peg.1696"/>
<dbReference type="InterPro" id="IPR011889">
    <property type="entry name" value="Liste_lipo_26"/>
</dbReference>
<organism evidence="1 2">
    <name type="scientific">Companilactobacillus nodensis DSM 19682 = JCM 14932 = NBRC 107160</name>
    <dbReference type="NCBI Taxonomy" id="1423775"/>
    <lineage>
        <taxon>Bacteria</taxon>
        <taxon>Bacillati</taxon>
        <taxon>Bacillota</taxon>
        <taxon>Bacilli</taxon>
        <taxon>Lactobacillales</taxon>
        <taxon>Lactobacillaceae</taxon>
        <taxon>Companilactobacillus</taxon>
    </lineage>
</organism>
<accession>A0A0R1KH41</accession>
<dbReference type="InterPro" id="IPR032675">
    <property type="entry name" value="LRR_dom_sf"/>
</dbReference>
<keyword evidence="2" id="KW-1185">Reference proteome</keyword>
<dbReference type="NCBIfam" id="TIGR02167">
    <property type="entry name" value="Liste_lipo_26"/>
    <property type="match status" value="10"/>
</dbReference>
<dbReference type="Pfam" id="PF03382">
    <property type="entry name" value="DUF285"/>
    <property type="match status" value="4"/>
</dbReference>
<dbReference type="InterPro" id="IPR005046">
    <property type="entry name" value="DUF285"/>
</dbReference>
<dbReference type="AlphaFoldDB" id="A0A0R1KH41"/>
<dbReference type="Proteomes" id="UP000051248">
    <property type="component" value="Unassembled WGS sequence"/>
</dbReference>
<gene>
    <name evidence="1" type="ORF">FD03_GL001664</name>
</gene>
<comment type="caution">
    <text evidence="1">The sequence shown here is derived from an EMBL/GenBank/DDBJ whole genome shotgun (WGS) entry which is preliminary data.</text>
</comment>
<evidence type="ECO:0000313" key="2">
    <source>
        <dbReference type="Proteomes" id="UP000051248"/>
    </source>
</evidence>
<dbReference type="Gene3D" id="3.80.10.10">
    <property type="entry name" value="Ribonuclease Inhibitor"/>
    <property type="match status" value="2"/>
</dbReference>
<proteinExistence type="predicted"/>
<dbReference type="EMBL" id="AZDZ01000019">
    <property type="protein sequence ID" value="KRK79298.1"/>
    <property type="molecule type" value="Genomic_DNA"/>
</dbReference>
<evidence type="ECO:0000313" key="1">
    <source>
        <dbReference type="EMBL" id="KRK79298.1"/>
    </source>
</evidence>
<dbReference type="SUPFAM" id="SSF52058">
    <property type="entry name" value="L domain-like"/>
    <property type="match status" value="1"/>
</dbReference>
<reference evidence="1 2" key="1">
    <citation type="journal article" date="2015" name="Genome Announc.">
        <title>Expanding the biotechnology potential of lactobacilli through comparative genomics of 213 strains and associated genera.</title>
        <authorList>
            <person name="Sun Z."/>
            <person name="Harris H.M."/>
            <person name="McCann A."/>
            <person name="Guo C."/>
            <person name="Argimon S."/>
            <person name="Zhang W."/>
            <person name="Yang X."/>
            <person name="Jeffery I.B."/>
            <person name="Cooney J.C."/>
            <person name="Kagawa T.F."/>
            <person name="Liu W."/>
            <person name="Song Y."/>
            <person name="Salvetti E."/>
            <person name="Wrobel A."/>
            <person name="Rasinkangas P."/>
            <person name="Parkhill J."/>
            <person name="Rea M.C."/>
            <person name="O'Sullivan O."/>
            <person name="Ritari J."/>
            <person name="Douillard F.P."/>
            <person name="Paul Ross R."/>
            <person name="Yang R."/>
            <person name="Briner A.E."/>
            <person name="Felis G.E."/>
            <person name="de Vos W.M."/>
            <person name="Barrangou R."/>
            <person name="Klaenhammer T.R."/>
            <person name="Caufield P.W."/>
            <person name="Cui Y."/>
            <person name="Zhang H."/>
            <person name="O'Toole P.W."/>
        </authorList>
    </citation>
    <scope>NUCLEOTIDE SEQUENCE [LARGE SCALE GENOMIC DNA]</scope>
    <source>
        <strain evidence="1 2">DSM 19682</strain>
    </source>
</reference>
<sequence>MVKADDVGVENSSDLQGMLNENSAVVQNAPSAESTPVNTIAPLSATITESGTFGTCDWDIDDTGLLTIHAGVLGAGNTGNNNNMLPKADWAPYAAKITAVYVDPGVVANSNSNALFAKLPNVNSIDVSNLDMSNVTSVMNMFYYDEKLTTITGIDKWDVSNVISMEGMFAVARLVSNMDLSEWNVSNVTNMAYLFQSVSGSNIVGLQNWDTSKVTIMRGMFLGSSKLDMSEIMNWNVSSVTDMSSMFSSMYSLKTIDISNWDRSKVTNINSMFYSDSSLVEIKGLDNWDTSKVTDMGGTFRSTRFTSMPDVEKWNIQNVTNLSQTFYQCTKLQHLDLSGWNTSRVTTMANLFNEDILLNEKTLKGIDQFDTSNVTDMERVFEGTGFETINLSNFNTKKVTKFIGMFMNTSSLKKIIGNFDTSSATDLRAMFEDSTITDFTDLNISDWDTSKVTNFNQMFYGTQFSSYDFVNDWDVSSGTDFGEMFTRCPNLTTASTSSWNMPKATNLSSMFNMDPKLENLDTSNWAPQKLTNLDSIFMGDSLLKYVDVSNWNTSAVTTMKNTFNGCSVLESLNVSNWNTDKVTDMTDLFNYDRKLSGIDLSNWNTTKADTTAMFNGMSNLWQITLGENSVITEESALPVHSPGISIYDSSTPTQYKSVSERWQTVAPEKGGTLHAPAGELYTQDDILNLYGTTGSAAQTYVWQQQPYMDVSMDVPDLSYGTAMPDQGITPREQSNWAITLNNNVYPVTTLNTTISVNMEKPLANSVGDTLDNSFIFRDNSGNDSVISTTPTTIYDGKLANGTKSLSWDSNHGFLMNLHSYQTPMGNYTTTLDWTMVNSV</sequence>
<protein>
    <recommendedName>
        <fullName evidence="3">Lipoprotein</fullName>
    </recommendedName>
</protein>
<dbReference type="STRING" id="1423775.FD03_GL001664"/>
<dbReference type="eggNOG" id="COG4886">
    <property type="taxonomic scope" value="Bacteria"/>
</dbReference>